<comment type="caution">
    <text evidence="2">The sequence shown here is derived from an EMBL/GenBank/DDBJ whole genome shotgun (WGS) entry which is preliminary data.</text>
</comment>
<dbReference type="EMBL" id="JAULSO010000004">
    <property type="protein sequence ID" value="KAK3684104.1"/>
    <property type="molecule type" value="Genomic_DNA"/>
</dbReference>
<reference evidence="2" key="2">
    <citation type="submission" date="2023-06" db="EMBL/GenBank/DDBJ databases">
        <authorList>
            <consortium name="Lawrence Berkeley National Laboratory"/>
            <person name="Haridas S."/>
            <person name="Hensen N."/>
            <person name="Bonometti L."/>
            <person name="Westerberg I."/>
            <person name="Brannstrom I.O."/>
            <person name="Guillou S."/>
            <person name="Cros-Aarteil S."/>
            <person name="Calhoun S."/>
            <person name="Kuo A."/>
            <person name="Mondo S."/>
            <person name="Pangilinan J."/>
            <person name="Riley R."/>
            <person name="Labutti K."/>
            <person name="Andreopoulos B."/>
            <person name="Lipzen A."/>
            <person name="Chen C."/>
            <person name="Yanf M."/>
            <person name="Daum C."/>
            <person name="Ng V."/>
            <person name="Clum A."/>
            <person name="Steindorff A."/>
            <person name="Ohm R."/>
            <person name="Martin F."/>
            <person name="Silar P."/>
            <person name="Natvig D."/>
            <person name="Lalanne C."/>
            <person name="Gautier V."/>
            <person name="Ament-Velasquez S.L."/>
            <person name="Kruys A."/>
            <person name="Hutchinson M.I."/>
            <person name="Powell A.J."/>
            <person name="Barry K."/>
            <person name="Miller A.N."/>
            <person name="Grigoriev I.V."/>
            <person name="Debuchy R."/>
            <person name="Gladieux P."/>
            <person name="Thoren M.H."/>
            <person name="Johannesson H."/>
        </authorList>
    </citation>
    <scope>NUCLEOTIDE SEQUENCE</scope>
    <source>
        <strain evidence="2">CBS 314.62</strain>
    </source>
</reference>
<dbReference type="Proteomes" id="UP001270362">
    <property type="component" value="Unassembled WGS sequence"/>
</dbReference>
<name>A0AAE0X3L8_9PEZI</name>
<reference evidence="2" key="1">
    <citation type="journal article" date="2023" name="Mol. Phylogenet. Evol.">
        <title>Genome-scale phylogeny and comparative genomics of the fungal order Sordariales.</title>
        <authorList>
            <person name="Hensen N."/>
            <person name="Bonometti L."/>
            <person name="Westerberg I."/>
            <person name="Brannstrom I.O."/>
            <person name="Guillou S."/>
            <person name="Cros-Aarteil S."/>
            <person name="Calhoun S."/>
            <person name="Haridas S."/>
            <person name="Kuo A."/>
            <person name="Mondo S."/>
            <person name="Pangilinan J."/>
            <person name="Riley R."/>
            <person name="LaButti K."/>
            <person name="Andreopoulos B."/>
            <person name="Lipzen A."/>
            <person name="Chen C."/>
            <person name="Yan M."/>
            <person name="Daum C."/>
            <person name="Ng V."/>
            <person name="Clum A."/>
            <person name="Steindorff A."/>
            <person name="Ohm R.A."/>
            <person name="Martin F."/>
            <person name="Silar P."/>
            <person name="Natvig D.O."/>
            <person name="Lalanne C."/>
            <person name="Gautier V."/>
            <person name="Ament-Velasquez S.L."/>
            <person name="Kruys A."/>
            <person name="Hutchinson M.I."/>
            <person name="Powell A.J."/>
            <person name="Barry K."/>
            <person name="Miller A.N."/>
            <person name="Grigoriev I.V."/>
            <person name="Debuchy R."/>
            <person name="Gladieux P."/>
            <person name="Hiltunen Thoren M."/>
            <person name="Johannesson H."/>
        </authorList>
    </citation>
    <scope>NUCLEOTIDE SEQUENCE</scope>
    <source>
        <strain evidence="2">CBS 314.62</strain>
    </source>
</reference>
<evidence type="ECO:0000313" key="2">
    <source>
        <dbReference type="EMBL" id="KAK3684104.1"/>
    </source>
</evidence>
<accession>A0AAE0X3L8</accession>
<proteinExistence type="predicted"/>
<keyword evidence="3" id="KW-1185">Reference proteome</keyword>
<feature type="compositionally biased region" description="Polar residues" evidence="1">
    <location>
        <begin position="1"/>
        <end position="14"/>
    </location>
</feature>
<protein>
    <submittedName>
        <fullName evidence="2">Uncharacterized protein</fullName>
    </submittedName>
</protein>
<feature type="region of interest" description="Disordered" evidence="1">
    <location>
        <begin position="1"/>
        <end position="30"/>
    </location>
</feature>
<gene>
    <name evidence="2" type="ORF">B0T22DRAFT_493661</name>
</gene>
<evidence type="ECO:0000256" key="1">
    <source>
        <dbReference type="SAM" id="MobiDB-lite"/>
    </source>
</evidence>
<sequence>MSAPFTSCHQQDPPTQHDEMTQHEKTKNGIHSLTRDEILLHLRGELEYEHRRHVYEVNVLRHHGPMSRACDRLPMSPEYTDSAQNCCNKSFPAYFIRSPNLSRRSGPPPRGYVSGAVMMIVHNYIYRKWFRPYRSHIEYGRYLVNFIKPGYNTRASGGGSHPGLAAHLDMHVLQPLFRALILLVHVGNLDDQDSQTVGEMPVLMVLTGEEADLSAPISFDSIQQDILAYHDVEVHPPGKVVEATLETAVAFMMALEQREATAFGPQLHPGAYDSPDCFYWTEEEVKGLGWKEDEWGRVTGSSTTWVVANADQEWTGRGAERDRAEVTTFERSAVNRAYPTIIY</sequence>
<feature type="compositionally biased region" description="Basic and acidic residues" evidence="1">
    <location>
        <begin position="15"/>
        <end position="30"/>
    </location>
</feature>
<organism evidence="2 3">
    <name type="scientific">Podospora appendiculata</name>
    <dbReference type="NCBI Taxonomy" id="314037"/>
    <lineage>
        <taxon>Eukaryota</taxon>
        <taxon>Fungi</taxon>
        <taxon>Dikarya</taxon>
        <taxon>Ascomycota</taxon>
        <taxon>Pezizomycotina</taxon>
        <taxon>Sordariomycetes</taxon>
        <taxon>Sordariomycetidae</taxon>
        <taxon>Sordariales</taxon>
        <taxon>Podosporaceae</taxon>
        <taxon>Podospora</taxon>
    </lineage>
</organism>
<dbReference type="AlphaFoldDB" id="A0AAE0X3L8"/>
<evidence type="ECO:0000313" key="3">
    <source>
        <dbReference type="Proteomes" id="UP001270362"/>
    </source>
</evidence>